<gene>
    <name evidence="1" type="ORF">JOC94_004696</name>
</gene>
<evidence type="ECO:0000313" key="1">
    <source>
        <dbReference type="EMBL" id="MBM7717665.1"/>
    </source>
</evidence>
<sequence length="94" mass="10620">MQPNQNLINHLNELSEKMKAAILNPAKGLTIPQENLDQLLTKVHENHEVLDYIKKILDPLQSLQKVNLEADPSEILEETKTAIEQSVNALRVSN</sequence>
<dbReference type="EMBL" id="JAFBFH010000065">
    <property type="protein sequence ID" value="MBM7717665.1"/>
    <property type="molecule type" value="Genomic_DNA"/>
</dbReference>
<evidence type="ECO:0000313" key="2">
    <source>
        <dbReference type="Proteomes" id="UP000823485"/>
    </source>
</evidence>
<accession>A0ABS2RE38</accession>
<reference evidence="1 2" key="1">
    <citation type="submission" date="2021-01" db="EMBL/GenBank/DDBJ databases">
        <title>Genomic Encyclopedia of Type Strains, Phase IV (KMG-IV): sequencing the most valuable type-strain genomes for metagenomic binning, comparative biology and taxonomic classification.</title>
        <authorList>
            <person name="Goeker M."/>
        </authorList>
    </citation>
    <scope>NUCLEOTIDE SEQUENCE [LARGE SCALE GENOMIC DNA]</scope>
    <source>
        <strain evidence="1 2">DSM 105453</strain>
    </source>
</reference>
<protein>
    <submittedName>
        <fullName evidence="1">Uncharacterized protein</fullName>
    </submittedName>
</protein>
<organism evidence="1 2">
    <name type="scientific">Siminovitchia thermophila</name>
    <dbReference type="NCBI Taxonomy" id="1245522"/>
    <lineage>
        <taxon>Bacteria</taxon>
        <taxon>Bacillati</taxon>
        <taxon>Bacillota</taxon>
        <taxon>Bacilli</taxon>
        <taxon>Bacillales</taxon>
        <taxon>Bacillaceae</taxon>
        <taxon>Siminovitchia</taxon>
    </lineage>
</organism>
<proteinExistence type="predicted"/>
<keyword evidence="2" id="KW-1185">Reference proteome</keyword>
<comment type="caution">
    <text evidence="1">The sequence shown here is derived from an EMBL/GenBank/DDBJ whole genome shotgun (WGS) entry which is preliminary data.</text>
</comment>
<dbReference type="Proteomes" id="UP000823485">
    <property type="component" value="Unassembled WGS sequence"/>
</dbReference>
<name>A0ABS2RE38_9BACI</name>
<dbReference type="RefSeq" id="WP_077113078.1">
    <property type="nucleotide sequence ID" value="NZ_JAFBFH010000065.1"/>
</dbReference>